<accession>A0A4S8LAG2</accession>
<feature type="compositionally biased region" description="Basic and acidic residues" evidence="1">
    <location>
        <begin position="53"/>
        <end position="67"/>
    </location>
</feature>
<feature type="non-terminal residue" evidence="2">
    <location>
        <position position="1"/>
    </location>
</feature>
<feature type="region of interest" description="Disordered" evidence="1">
    <location>
        <begin position="1"/>
        <end position="106"/>
    </location>
</feature>
<name>A0A4S8LAG2_DENBC</name>
<evidence type="ECO:0000313" key="2">
    <source>
        <dbReference type="EMBL" id="THU85739.1"/>
    </source>
</evidence>
<evidence type="ECO:0000256" key="1">
    <source>
        <dbReference type="SAM" id="MobiDB-lite"/>
    </source>
</evidence>
<proteinExistence type="predicted"/>
<dbReference type="EMBL" id="ML179532">
    <property type="protein sequence ID" value="THU85739.1"/>
    <property type="molecule type" value="Genomic_DNA"/>
</dbReference>
<reference evidence="2 3" key="1">
    <citation type="journal article" date="2019" name="Nat. Ecol. Evol.">
        <title>Megaphylogeny resolves global patterns of mushroom evolution.</title>
        <authorList>
            <person name="Varga T."/>
            <person name="Krizsan K."/>
            <person name="Foldi C."/>
            <person name="Dima B."/>
            <person name="Sanchez-Garcia M."/>
            <person name="Sanchez-Ramirez S."/>
            <person name="Szollosi G.J."/>
            <person name="Szarkandi J.G."/>
            <person name="Papp V."/>
            <person name="Albert L."/>
            <person name="Andreopoulos W."/>
            <person name="Angelini C."/>
            <person name="Antonin V."/>
            <person name="Barry K.W."/>
            <person name="Bougher N.L."/>
            <person name="Buchanan P."/>
            <person name="Buyck B."/>
            <person name="Bense V."/>
            <person name="Catcheside P."/>
            <person name="Chovatia M."/>
            <person name="Cooper J."/>
            <person name="Damon W."/>
            <person name="Desjardin D."/>
            <person name="Finy P."/>
            <person name="Geml J."/>
            <person name="Haridas S."/>
            <person name="Hughes K."/>
            <person name="Justo A."/>
            <person name="Karasinski D."/>
            <person name="Kautmanova I."/>
            <person name="Kiss B."/>
            <person name="Kocsube S."/>
            <person name="Kotiranta H."/>
            <person name="LaButti K.M."/>
            <person name="Lechner B.E."/>
            <person name="Liimatainen K."/>
            <person name="Lipzen A."/>
            <person name="Lukacs Z."/>
            <person name="Mihaltcheva S."/>
            <person name="Morgado L.N."/>
            <person name="Niskanen T."/>
            <person name="Noordeloos M.E."/>
            <person name="Ohm R.A."/>
            <person name="Ortiz-Santana B."/>
            <person name="Ovrebo C."/>
            <person name="Racz N."/>
            <person name="Riley R."/>
            <person name="Savchenko A."/>
            <person name="Shiryaev A."/>
            <person name="Soop K."/>
            <person name="Spirin V."/>
            <person name="Szebenyi C."/>
            <person name="Tomsovsky M."/>
            <person name="Tulloss R.E."/>
            <person name="Uehling J."/>
            <person name="Grigoriev I.V."/>
            <person name="Vagvolgyi C."/>
            <person name="Papp T."/>
            <person name="Martin F.M."/>
            <person name="Miettinen O."/>
            <person name="Hibbett D.S."/>
            <person name="Nagy L.G."/>
        </authorList>
    </citation>
    <scope>NUCLEOTIDE SEQUENCE [LARGE SCALE GENOMIC DNA]</scope>
    <source>
        <strain evidence="2 3">CBS 962.96</strain>
    </source>
</reference>
<dbReference type="Proteomes" id="UP000297245">
    <property type="component" value="Unassembled WGS sequence"/>
</dbReference>
<dbReference type="AlphaFoldDB" id="A0A4S8LAG2"/>
<organism evidence="2 3">
    <name type="scientific">Dendrothele bispora (strain CBS 962.96)</name>
    <dbReference type="NCBI Taxonomy" id="1314807"/>
    <lineage>
        <taxon>Eukaryota</taxon>
        <taxon>Fungi</taxon>
        <taxon>Dikarya</taxon>
        <taxon>Basidiomycota</taxon>
        <taxon>Agaricomycotina</taxon>
        <taxon>Agaricomycetes</taxon>
        <taxon>Agaricomycetidae</taxon>
        <taxon>Agaricales</taxon>
        <taxon>Agaricales incertae sedis</taxon>
        <taxon>Dendrothele</taxon>
    </lineage>
</organism>
<protein>
    <submittedName>
        <fullName evidence="2">Uncharacterized protein</fullName>
    </submittedName>
</protein>
<keyword evidence="3" id="KW-1185">Reference proteome</keyword>
<evidence type="ECO:0000313" key="3">
    <source>
        <dbReference type="Proteomes" id="UP000297245"/>
    </source>
</evidence>
<feature type="compositionally biased region" description="Basic and acidic residues" evidence="1">
    <location>
        <begin position="10"/>
        <end position="32"/>
    </location>
</feature>
<gene>
    <name evidence="2" type="ORF">K435DRAFT_805652</name>
</gene>
<sequence>NVTAYKRVRRGDGLEDKQAKRSLRSRADKDPGRIPGGPTDTNGHGTKKKRKENRTEKEKRTKSERGKGGGGRESSRMGALSESRKRIQKVGSKAMQGKMNRRKGQKCAFLTPRERFSTQTVRDNAMYEFRNGTQERQYRFKFNQGNKTRERVLGDSEVEMGDVM</sequence>